<protein>
    <recommendedName>
        <fullName evidence="3">Trypsin-like peptidase</fullName>
    </recommendedName>
</protein>
<sequence>MRDGIGPEHAVAHVLGPGARPVGLAFAAAGGRVMTCAHVVNTALGRPRRAPDEPDLRVALLFPLSADDAPRSARVLHWPEGPEWDAGRDLAVLALDEPIPGDVPELMLAPYVRHADIPVQLVGSAATSGMRHVRGHLVGSVAAHRWQINQENGEPYRAEPGFSGGPVWDRNTGVVLGVLRAASDEHMGAECVDFSSIDVTGMAERRTHSGVDTRVARLLDEATRLLPEYQAYAASDVDVVPYHHQALVDAAENVAHAEPARVPAFARAMTMTYDRVNSDSLLRMARVLAARHPERARALVAEAGRLRHGGTQQPSPETLAMMAVALAPGDSAYAGRLVAQAEARLSDRSFGSHDTPPMVLAHIARALAPMDPDRARSLGHRAQTLLQREDYDQEDWRATQLAELAAVLAEVDGPGAEELVLRAERLMGRTSRHGPFTNGYLFGMIRAVSSVDPACAERIVRRRPDGFHKTAALTIVARATAAGDPAYCLALAGEIEAMAETVFADARHTIVTAETARAIAAVDPDRAERLVDLLPPTHRTPLLTQIARSLREG</sequence>
<proteinExistence type="predicted"/>
<evidence type="ECO:0008006" key="3">
    <source>
        <dbReference type="Google" id="ProtNLM"/>
    </source>
</evidence>
<dbReference type="InterPro" id="IPR009003">
    <property type="entry name" value="Peptidase_S1_PA"/>
</dbReference>
<dbReference type="EMBL" id="BSTX01000002">
    <property type="protein sequence ID" value="GLZ78038.1"/>
    <property type="molecule type" value="Genomic_DNA"/>
</dbReference>
<evidence type="ECO:0000313" key="1">
    <source>
        <dbReference type="EMBL" id="GLZ78038.1"/>
    </source>
</evidence>
<dbReference type="Pfam" id="PF13365">
    <property type="entry name" value="Trypsin_2"/>
    <property type="match status" value="1"/>
</dbReference>
<evidence type="ECO:0000313" key="2">
    <source>
        <dbReference type="Proteomes" id="UP001165079"/>
    </source>
</evidence>
<reference evidence="1" key="1">
    <citation type="submission" date="2023-03" db="EMBL/GenBank/DDBJ databases">
        <title>Actinorhabdospora filicis NBRC 111898.</title>
        <authorList>
            <person name="Ichikawa N."/>
            <person name="Sato H."/>
            <person name="Tonouchi N."/>
        </authorList>
    </citation>
    <scope>NUCLEOTIDE SEQUENCE</scope>
    <source>
        <strain evidence="1">NBRC 111898</strain>
    </source>
</reference>
<gene>
    <name evidence="1" type="ORF">Afil01_28450</name>
</gene>
<organism evidence="1 2">
    <name type="scientific">Actinorhabdospora filicis</name>
    <dbReference type="NCBI Taxonomy" id="1785913"/>
    <lineage>
        <taxon>Bacteria</taxon>
        <taxon>Bacillati</taxon>
        <taxon>Actinomycetota</taxon>
        <taxon>Actinomycetes</taxon>
        <taxon>Micromonosporales</taxon>
        <taxon>Micromonosporaceae</taxon>
        <taxon>Actinorhabdospora</taxon>
    </lineage>
</organism>
<dbReference type="RefSeq" id="WP_285663215.1">
    <property type="nucleotide sequence ID" value="NZ_BSTX01000002.1"/>
</dbReference>
<name>A0A9W6W9I9_9ACTN</name>
<dbReference type="AlphaFoldDB" id="A0A9W6W9I9"/>
<dbReference type="SUPFAM" id="SSF50494">
    <property type="entry name" value="Trypsin-like serine proteases"/>
    <property type="match status" value="1"/>
</dbReference>
<comment type="caution">
    <text evidence="1">The sequence shown here is derived from an EMBL/GenBank/DDBJ whole genome shotgun (WGS) entry which is preliminary data.</text>
</comment>
<dbReference type="Proteomes" id="UP001165079">
    <property type="component" value="Unassembled WGS sequence"/>
</dbReference>
<keyword evidence="2" id="KW-1185">Reference proteome</keyword>
<accession>A0A9W6W9I9</accession>